<protein>
    <submittedName>
        <fullName evidence="2">Uncharacterized protein</fullName>
    </submittedName>
</protein>
<evidence type="ECO:0000313" key="3">
    <source>
        <dbReference type="Proteomes" id="UP001054889"/>
    </source>
</evidence>
<reference evidence="2" key="2">
    <citation type="submission" date="2021-12" db="EMBL/GenBank/DDBJ databases">
        <title>Resequencing data analysis of finger millet.</title>
        <authorList>
            <person name="Hatakeyama M."/>
            <person name="Aluri S."/>
            <person name="Balachadran M.T."/>
            <person name="Sivarajan S.R."/>
            <person name="Poveda L."/>
            <person name="Shimizu-Inatsugi R."/>
            <person name="Schlapbach R."/>
            <person name="Sreeman S.M."/>
            <person name="Shimizu K.K."/>
        </authorList>
    </citation>
    <scope>NUCLEOTIDE SEQUENCE</scope>
</reference>
<dbReference type="PANTHER" id="PTHR47127">
    <property type="entry name" value="10A19I.15"/>
    <property type="match status" value="1"/>
</dbReference>
<dbReference type="AlphaFoldDB" id="A0AAV5DSZ4"/>
<proteinExistence type="predicted"/>
<evidence type="ECO:0000313" key="2">
    <source>
        <dbReference type="EMBL" id="GJN13638.1"/>
    </source>
</evidence>
<dbReference type="Proteomes" id="UP001054889">
    <property type="component" value="Unassembled WGS sequence"/>
</dbReference>
<name>A0AAV5DSZ4_ELECO</name>
<reference evidence="2" key="1">
    <citation type="journal article" date="2018" name="DNA Res.">
        <title>Multiple hybrid de novo genome assembly of finger millet, an orphan allotetraploid crop.</title>
        <authorList>
            <person name="Hatakeyama M."/>
            <person name="Aluri S."/>
            <person name="Balachadran M.T."/>
            <person name="Sivarajan S.R."/>
            <person name="Patrignani A."/>
            <person name="Gruter S."/>
            <person name="Poveda L."/>
            <person name="Shimizu-Inatsugi R."/>
            <person name="Baeten J."/>
            <person name="Francoijs K.J."/>
            <person name="Nataraja K.N."/>
            <person name="Reddy Y.A.N."/>
            <person name="Phadnis S."/>
            <person name="Ravikumar R.L."/>
            <person name="Schlapbach R."/>
            <person name="Sreeman S.M."/>
            <person name="Shimizu K.K."/>
        </authorList>
    </citation>
    <scope>NUCLEOTIDE SEQUENCE</scope>
</reference>
<organism evidence="2 3">
    <name type="scientific">Eleusine coracana subsp. coracana</name>
    <dbReference type="NCBI Taxonomy" id="191504"/>
    <lineage>
        <taxon>Eukaryota</taxon>
        <taxon>Viridiplantae</taxon>
        <taxon>Streptophyta</taxon>
        <taxon>Embryophyta</taxon>
        <taxon>Tracheophyta</taxon>
        <taxon>Spermatophyta</taxon>
        <taxon>Magnoliopsida</taxon>
        <taxon>Liliopsida</taxon>
        <taxon>Poales</taxon>
        <taxon>Poaceae</taxon>
        <taxon>PACMAD clade</taxon>
        <taxon>Chloridoideae</taxon>
        <taxon>Cynodonteae</taxon>
        <taxon>Eleusininae</taxon>
        <taxon>Eleusine</taxon>
    </lineage>
</organism>
<gene>
    <name evidence="2" type="primary">gb00363</name>
    <name evidence="2" type="ORF">PR202_gb00363</name>
</gene>
<dbReference type="EMBL" id="BQKI01000071">
    <property type="protein sequence ID" value="GJN13638.1"/>
    <property type="molecule type" value="Genomic_DNA"/>
</dbReference>
<feature type="compositionally biased region" description="Low complexity" evidence="1">
    <location>
        <begin position="38"/>
        <end position="49"/>
    </location>
</feature>
<keyword evidence="3" id="KW-1185">Reference proteome</keyword>
<accession>A0AAV5DSZ4</accession>
<feature type="region of interest" description="Disordered" evidence="1">
    <location>
        <begin position="1"/>
        <end position="70"/>
    </location>
</feature>
<evidence type="ECO:0000256" key="1">
    <source>
        <dbReference type="SAM" id="MobiDB-lite"/>
    </source>
</evidence>
<comment type="caution">
    <text evidence="2">The sequence shown here is derived from an EMBL/GenBank/DDBJ whole genome shotgun (WGS) entry which is preliminary data.</text>
</comment>
<sequence length="167" mass="17558">MGSNEPLGTASDLTGLPTEDGAGHASVNGGGPDPSVNGTASGTGATSSSQGPRGVEEPANPSKRRRSLTEEEVTVFNGLTGAVHRVADAFETPVRVETNDVHPGLYTACMNTPGFAKEDLMAALTHLLDNRRQGTGFVAMTQNHRVLWLRQYLAKLRAQVASQSDSE</sequence>